<dbReference type="RefSeq" id="WP_204066872.1">
    <property type="nucleotide sequence ID" value="NZ_BOOJ01000046.1"/>
</dbReference>
<keyword evidence="2" id="KW-1185">Reference proteome</keyword>
<dbReference type="Proteomes" id="UP000619788">
    <property type="component" value="Unassembled WGS sequence"/>
</dbReference>
<sequence length="149" mass="16865">MVGTVRSGKDGAVVKRIKVNRSGQWRAIFPGSEGYVRSVSDIGYVQFNPTRLAAVKVQRAGKELRVQGRVEWLGSKWNTCLRHGPVLDLHIQFRAKGSAVWKDKKRVQGCIPFHWSTTKTKEAGSWRIVFDGVTNYLPSMSRTFFVKAR</sequence>
<evidence type="ECO:0000313" key="1">
    <source>
        <dbReference type="EMBL" id="GIH94753.1"/>
    </source>
</evidence>
<gene>
    <name evidence="1" type="ORF">Psi01_53830</name>
</gene>
<name>A0A8J3SSB3_9ACTN</name>
<reference evidence="1 2" key="1">
    <citation type="submission" date="2021-01" db="EMBL/GenBank/DDBJ databases">
        <title>Whole genome shotgun sequence of Planobispora siamensis NBRC 107568.</title>
        <authorList>
            <person name="Komaki H."/>
            <person name="Tamura T."/>
        </authorList>
    </citation>
    <scope>NUCLEOTIDE SEQUENCE [LARGE SCALE GENOMIC DNA]</scope>
    <source>
        <strain evidence="1 2">NBRC 107568</strain>
    </source>
</reference>
<dbReference type="EMBL" id="BOOJ01000046">
    <property type="protein sequence ID" value="GIH94753.1"/>
    <property type="molecule type" value="Genomic_DNA"/>
</dbReference>
<dbReference type="AlphaFoldDB" id="A0A8J3SSB3"/>
<comment type="caution">
    <text evidence="1">The sequence shown here is derived from an EMBL/GenBank/DDBJ whole genome shotgun (WGS) entry which is preliminary data.</text>
</comment>
<evidence type="ECO:0000313" key="2">
    <source>
        <dbReference type="Proteomes" id="UP000619788"/>
    </source>
</evidence>
<organism evidence="1 2">
    <name type="scientific">Planobispora siamensis</name>
    <dbReference type="NCBI Taxonomy" id="936338"/>
    <lineage>
        <taxon>Bacteria</taxon>
        <taxon>Bacillati</taxon>
        <taxon>Actinomycetota</taxon>
        <taxon>Actinomycetes</taxon>
        <taxon>Streptosporangiales</taxon>
        <taxon>Streptosporangiaceae</taxon>
        <taxon>Planobispora</taxon>
    </lineage>
</organism>
<proteinExistence type="predicted"/>
<protein>
    <submittedName>
        <fullName evidence="1">Uncharacterized protein</fullName>
    </submittedName>
</protein>
<accession>A0A8J3SSB3</accession>